<comment type="caution">
    <text evidence="2">The sequence shown here is derived from an EMBL/GenBank/DDBJ whole genome shotgun (WGS) entry which is preliminary data.</text>
</comment>
<sequence>MSNAVSNNPLSSAQAHLRIARPTDSIPSLLPFYVDGLGFEVKISFNGHDGFDGVLLGMPVSSPSASPSGYHLEFTQHVSHRAGRAPTQDNLLVFYLPDETQYQGAVERMKGAGFEPVKSFNSYWDVHGTTFEDPDGYRVVLANMKSPV</sequence>
<dbReference type="Proteomes" id="UP000319160">
    <property type="component" value="Unassembled WGS sequence"/>
</dbReference>
<evidence type="ECO:0000259" key="1">
    <source>
        <dbReference type="PROSITE" id="PS51819"/>
    </source>
</evidence>
<dbReference type="AlphaFoldDB" id="A0A553I6M4"/>
<dbReference type="PROSITE" id="PS51819">
    <property type="entry name" value="VOC"/>
    <property type="match status" value="1"/>
</dbReference>
<dbReference type="InterPro" id="IPR029068">
    <property type="entry name" value="Glyas_Bleomycin-R_OHBP_Dase"/>
</dbReference>
<evidence type="ECO:0000313" key="3">
    <source>
        <dbReference type="Proteomes" id="UP000319160"/>
    </source>
</evidence>
<keyword evidence="3" id="KW-1185">Reference proteome</keyword>
<dbReference type="SUPFAM" id="SSF54593">
    <property type="entry name" value="Glyoxalase/Bleomycin resistance protein/Dihydroxybiphenyl dioxygenase"/>
    <property type="match status" value="1"/>
</dbReference>
<dbReference type="EMBL" id="VFLP01000014">
    <property type="protein sequence ID" value="TRX95859.1"/>
    <property type="molecule type" value="Genomic_DNA"/>
</dbReference>
<evidence type="ECO:0000313" key="2">
    <source>
        <dbReference type="EMBL" id="TRX95859.1"/>
    </source>
</evidence>
<reference evidence="3" key="1">
    <citation type="submission" date="2019-06" db="EMBL/GenBank/DDBJ databases">
        <title>Draft genome sequence of the griseofulvin-producing fungus Xylaria cubensis strain G536.</title>
        <authorList>
            <person name="Mead M.E."/>
            <person name="Raja H.A."/>
            <person name="Steenwyk J.L."/>
            <person name="Knowles S.L."/>
            <person name="Oberlies N.H."/>
            <person name="Rokas A."/>
        </authorList>
    </citation>
    <scope>NUCLEOTIDE SEQUENCE [LARGE SCALE GENOMIC DNA]</scope>
    <source>
        <strain evidence="3">G536</strain>
    </source>
</reference>
<dbReference type="Pfam" id="PF22659">
    <property type="entry name" value="YycE-like_C"/>
    <property type="match status" value="1"/>
</dbReference>
<organism evidence="2 3">
    <name type="scientific">Xylaria flabelliformis</name>
    <dbReference type="NCBI Taxonomy" id="2512241"/>
    <lineage>
        <taxon>Eukaryota</taxon>
        <taxon>Fungi</taxon>
        <taxon>Dikarya</taxon>
        <taxon>Ascomycota</taxon>
        <taxon>Pezizomycotina</taxon>
        <taxon>Sordariomycetes</taxon>
        <taxon>Xylariomycetidae</taxon>
        <taxon>Xylariales</taxon>
        <taxon>Xylariaceae</taxon>
        <taxon>Xylaria</taxon>
    </lineage>
</organism>
<accession>A0A553I6M4</accession>
<protein>
    <recommendedName>
        <fullName evidence="1">VOC domain-containing protein</fullName>
    </recommendedName>
</protein>
<dbReference type="InterPro" id="IPR037523">
    <property type="entry name" value="VOC_core"/>
</dbReference>
<dbReference type="OrthoDB" id="2338662at2759"/>
<gene>
    <name evidence="2" type="ORF">FHL15_003413</name>
</gene>
<proteinExistence type="predicted"/>
<dbReference type="Pfam" id="PF22658">
    <property type="entry name" value="YycE-like_N"/>
    <property type="match status" value="1"/>
</dbReference>
<dbReference type="Gene3D" id="3.10.180.10">
    <property type="entry name" value="2,3-Dihydroxybiphenyl 1,2-Dioxygenase, domain 1"/>
    <property type="match status" value="1"/>
</dbReference>
<dbReference type="CDD" id="cd06587">
    <property type="entry name" value="VOC"/>
    <property type="match status" value="1"/>
</dbReference>
<name>A0A553I6M4_9PEZI</name>
<feature type="domain" description="VOC" evidence="1">
    <location>
        <begin position="13"/>
        <end position="144"/>
    </location>
</feature>
<dbReference type="InterPro" id="IPR058997">
    <property type="entry name" value="YycE-like_C"/>
</dbReference>
<dbReference type="InterPro" id="IPR058998">
    <property type="entry name" value="YycE-like_N"/>
</dbReference>